<evidence type="ECO:0000313" key="4">
    <source>
        <dbReference type="EMBL" id="MBC5651974.1"/>
    </source>
</evidence>
<dbReference type="Pfam" id="PF00440">
    <property type="entry name" value="TetR_N"/>
    <property type="match status" value="1"/>
</dbReference>
<dbReference type="InterPro" id="IPR050624">
    <property type="entry name" value="HTH-type_Tx_Regulator"/>
</dbReference>
<dbReference type="Gene3D" id="1.10.357.10">
    <property type="entry name" value="Tetracycline Repressor, domain 2"/>
    <property type="match status" value="1"/>
</dbReference>
<feature type="domain" description="HTH tetR-type" evidence="3">
    <location>
        <begin position="9"/>
        <end position="69"/>
    </location>
</feature>
<comment type="caution">
    <text evidence="4">The sequence shown here is derived from an EMBL/GenBank/DDBJ whole genome shotgun (WGS) entry which is preliminary data.</text>
</comment>
<dbReference type="Proteomes" id="UP000652847">
    <property type="component" value="Unassembled WGS sequence"/>
</dbReference>
<reference evidence="4 5" key="1">
    <citation type="submission" date="2020-08" db="EMBL/GenBank/DDBJ databases">
        <title>Genome public.</title>
        <authorList>
            <person name="Liu C."/>
            <person name="Sun Q."/>
        </authorList>
    </citation>
    <scope>NUCLEOTIDE SEQUENCE [LARGE SCALE GENOMIC DNA]</scope>
    <source>
        <strain evidence="4 5">BX17</strain>
    </source>
</reference>
<evidence type="ECO:0000313" key="5">
    <source>
        <dbReference type="Proteomes" id="UP000652847"/>
    </source>
</evidence>
<dbReference type="InterPro" id="IPR023772">
    <property type="entry name" value="DNA-bd_HTH_TetR-type_CS"/>
</dbReference>
<dbReference type="SUPFAM" id="SSF46689">
    <property type="entry name" value="Homeodomain-like"/>
    <property type="match status" value="1"/>
</dbReference>
<dbReference type="InterPro" id="IPR009057">
    <property type="entry name" value="Homeodomain-like_sf"/>
</dbReference>
<feature type="DNA-binding region" description="H-T-H motif" evidence="2">
    <location>
        <begin position="32"/>
        <end position="51"/>
    </location>
</feature>
<keyword evidence="5" id="KW-1185">Reference proteome</keyword>
<dbReference type="PRINTS" id="PR00455">
    <property type="entry name" value="HTHTETR"/>
</dbReference>
<evidence type="ECO:0000256" key="1">
    <source>
        <dbReference type="ARBA" id="ARBA00023125"/>
    </source>
</evidence>
<sequence>MGKLELNKMRKKSALYNTAFELFTTKGLAKTTISDIVENAGVAKGTFYLYFKDKYDIRNKLISHKAGELFSQARDALEQAHVTGFTAQLHFLVDNILDRLETESDLLGFISKNLSWGVFKDAFQEQADEDDFPFFQEYLNLLDQSDVQYDSPELLLFTIIELVSSTSYSCILHSQPVCLAEYRPYLHKTIDCILQAFAHTDESGLSAANMNVISDKHFDQN</sequence>
<proteinExistence type="predicted"/>
<evidence type="ECO:0000259" key="3">
    <source>
        <dbReference type="PROSITE" id="PS50977"/>
    </source>
</evidence>
<dbReference type="PROSITE" id="PS50977">
    <property type="entry name" value="HTH_TETR_2"/>
    <property type="match status" value="1"/>
</dbReference>
<dbReference type="AlphaFoldDB" id="A0A8I0AKG5"/>
<dbReference type="PROSITE" id="PS01081">
    <property type="entry name" value="HTH_TETR_1"/>
    <property type="match status" value="1"/>
</dbReference>
<dbReference type="EMBL" id="JACOOT010000031">
    <property type="protein sequence ID" value="MBC5651974.1"/>
    <property type="molecule type" value="Genomic_DNA"/>
</dbReference>
<dbReference type="PANTHER" id="PTHR43479">
    <property type="entry name" value="ACREF/ENVCD OPERON REPRESSOR-RELATED"/>
    <property type="match status" value="1"/>
</dbReference>
<dbReference type="InterPro" id="IPR001647">
    <property type="entry name" value="HTH_TetR"/>
</dbReference>
<keyword evidence="1 2" id="KW-0238">DNA-binding</keyword>
<dbReference type="GO" id="GO:0003677">
    <property type="term" value="F:DNA binding"/>
    <property type="evidence" value="ECO:0007669"/>
    <property type="project" value="UniProtKB-UniRule"/>
</dbReference>
<dbReference type="RefSeq" id="WP_021924327.1">
    <property type="nucleotide sequence ID" value="NZ_JACOOT010000031.1"/>
</dbReference>
<name>A0A8I0AKG5_9FIRM</name>
<organism evidence="4 5">
    <name type="scientific">Blautia segnis</name>
    <dbReference type="NCBI Taxonomy" id="2763030"/>
    <lineage>
        <taxon>Bacteria</taxon>
        <taxon>Bacillati</taxon>
        <taxon>Bacillota</taxon>
        <taxon>Clostridia</taxon>
        <taxon>Lachnospirales</taxon>
        <taxon>Lachnospiraceae</taxon>
        <taxon>Blautia</taxon>
    </lineage>
</organism>
<protein>
    <submittedName>
        <fullName evidence="4">TetR/AcrR family transcriptional regulator</fullName>
    </submittedName>
</protein>
<evidence type="ECO:0000256" key="2">
    <source>
        <dbReference type="PROSITE-ProRule" id="PRU00335"/>
    </source>
</evidence>
<gene>
    <name evidence="4" type="ORF">H8S54_12870</name>
</gene>
<dbReference type="PANTHER" id="PTHR43479:SF11">
    <property type="entry name" value="ACREF_ENVCD OPERON REPRESSOR-RELATED"/>
    <property type="match status" value="1"/>
</dbReference>
<accession>A0A8I0AKG5</accession>